<dbReference type="PROSITE" id="PS00107">
    <property type="entry name" value="PROTEIN_KINASE_ATP"/>
    <property type="match status" value="1"/>
</dbReference>
<dbReference type="InterPro" id="IPR000299">
    <property type="entry name" value="FERM_domain"/>
</dbReference>
<dbReference type="SUPFAM" id="SSF47031">
    <property type="entry name" value="Second domain of FERM"/>
    <property type="match status" value="1"/>
</dbReference>
<dbReference type="InterPro" id="IPR020635">
    <property type="entry name" value="Tyr_kinase_cat_dom"/>
</dbReference>
<dbReference type="GO" id="GO:0012505">
    <property type="term" value="C:endomembrane system"/>
    <property type="evidence" value="ECO:0007669"/>
    <property type="project" value="UniProtKB-SubCell"/>
</dbReference>
<accession>A0A7K6L842</accession>
<sequence>RYYFTNWHGTSESEPSVWRHSPRKAKAYDKKLAPEGTPILDANSLEYIFAQGQYDLVKGLAPIRDPKNDQEVHEIENECLGMAVLAISHDAIKKNVKLPELPKDISYKHYIPETLNKTIRQRNFLTRIRINNVFKHFLKEFNNKTICNNSVSPRDLKVKYLSTMEILTKYYGAEIFETSFLLISAENEINKFNCGDNEKYEVMVTGNNGIQWRLKPSPVQTEKEKKKKSDGKTKKEEEKHKLRETWNNFSYFPEITHIVIKDSKVSINKQDNKRMELELSSHAEALSFTSLVDGYFRLTADAHHYLCTDVAPPLIQHNIKNGCHGPICTEYAINKLRQEGNEVGMYVLRWSCTNFNHILMTVTCLEGSEVMNNSGPYKNFQIEVKKGGYFLHGSNKSFASLKDLMDHLKGQILRTDNISFTLKRCCQPRPREISNLLVATKKAQEWQPVYPMGQLSFHRIRKEEIVQGEHLGRGTRTQIYSGMLSLKDDENEGYQNEKEIRVLLKVLDPSHRDISLASAFFETASMMRQVSHKHIVLLHGVCVRDVENIMVEEFVECGPLDLFMHKKSEVLTTPWKFKVAKQLASALSYLEDKDLVHGNVCTKNILLAREGIDTEYGPFIKLSDPGIPITVLSRQERVERIPWIAPECVEDSKNLSIAADKWSFGTTLWEICYNGEIPLKDKTLAEKERFYEGHFVLATPSCKELADLMKQCMNYDPHQRPFFRAIMRDINKLEEQNPDIVSEKKPVTEVDPTLFEKRFLKRIRDLGEGHFGKVELCRYDPEGDNTGEQVAVKSLKPESGGNHIADLKKEIEILRNLYHDNIVKYKGICTEDGGSGIKLIMEFLPSGSLKEYLPRNKNKINLKQLLRYAVQICKGMDYLGSCQYVHRDLAARNVLVESENRVKIGDFGLTKAIETDKEYYTVKDDRDSPVFWYAPECLLQSKFYIASDVWSFGVTLYELLTYCDSESSPMAEFLKMIGPTQGQMTVARLVRGDSALLFLLEIPRKCFIPLKIPCSCWQVDQLMRKCWIYKHDERTTFHNLIQGFETIMSKM</sequence>
<dbReference type="SMART" id="SM00219">
    <property type="entry name" value="TyrKc"/>
    <property type="match status" value="2"/>
</dbReference>
<evidence type="ECO:0000256" key="10">
    <source>
        <dbReference type="ARBA" id="ARBA00022842"/>
    </source>
</evidence>
<dbReference type="PANTHER" id="PTHR45807:SF5">
    <property type="entry name" value="TYROSINE-PROTEIN KINASE JAK1"/>
    <property type="match status" value="1"/>
</dbReference>
<dbReference type="EC" id="2.7.10.2" evidence="22"/>
<dbReference type="Gene3D" id="3.30.200.20">
    <property type="entry name" value="Phosphorylase Kinase, domain 1"/>
    <property type="match status" value="2"/>
</dbReference>
<dbReference type="GO" id="GO:0007259">
    <property type="term" value="P:cell surface receptor signaling pathway via JAK-STAT"/>
    <property type="evidence" value="ECO:0007669"/>
    <property type="project" value="TreeGrafter"/>
</dbReference>
<keyword evidence="6" id="KW-0677">Repeat</keyword>
<dbReference type="GO" id="GO:0035556">
    <property type="term" value="P:intracellular signal transduction"/>
    <property type="evidence" value="ECO:0007669"/>
    <property type="project" value="InterPro"/>
</dbReference>
<keyword evidence="12" id="KW-0007">Acetylation</keyword>
<dbReference type="SMART" id="SM00252">
    <property type="entry name" value="SH2"/>
    <property type="match status" value="1"/>
</dbReference>
<feature type="domain" description="SH2" evidence="24">
    <location>
        <begin position="322"/>
        <end position="409"/>
    </location>
</feature>
<feature type="non-terminal residue" evidence="27">
    <location>
        <position position="1"/>
    </location>
</feature>
<dbReference type="Pfam" id="PF21990">
    <property type="entry name" value="SH2_1"/>
    <property type="match status" value="1"/>
</dbReference>
<evidence type="ECO:0000256" key="11">
    <source>
        <dbReference type="ARBA" id="ARBA00022843"/>
    </source>
</evidence>
<keyword evidence="13 20" id="KW-0727">SH2 domain</keyword>
<dbReference type="Gene3D" id="3.30.505.10">
    <property type="entry name" value="SH2 domain"/>
    <property type="match status" value="1"/>
</dbReference>
<dbReference type="CDD" id="cd05077">
    <property type="entry name" value="PTK_Jak1_rpt1"/>
    <property type="match status" value="1"/>
</dbReference>
<evidence type="ECO:0000256" key="1">
    <source>
        <dbReference type="ARBA" id="ARBA00001946"/>
    </source>
</evidence>
<evidence type="ECO:0000256" key="7">
    <source>
        <dbReference type="ARBA" id="ARBA00022741"/>
    </source>
</evidence>
<feature type="domain" description="Protein kinase" evidence="25">
    <location>
        <begin position="465"/>
        <end position="740"/>
    </location>
</feature>
<comment type="function">
    <text evidence="17">Tyrosine kinase of the non-receptor type, involved in the IFN-alpha/beta/gamma signal pathway. Kinase partner for the interleukin (IL)-2 receptor as well as interleukin (IL)-10 receptor. Kinase partner for the type I interferon receptor IFNAR2. In response to interferon-binding to IFNAR1-IFNAR2 heterodimer, phosphorylates and activates its binding partner IFNAR2, creating docking sites for STAT proteins. Directly phosphorylates STAT proteins but also activates STAT signaling through the transactivation of other JAK kinases associated with signaling receptors.</text>
</comment>
<evidence type="ECO:0000256" key="14">
    <source>
        <dbReference type="ARBA" id="ARBA00023136"/>
    </source>
</evidence>
<dbReference type="Pfam" id="PF18377">
    <property type="entry name" value="FERM_F2"/>
    <property type="match status" value="1"/>
</dbReference>
<feature type="binding site" evidence="19 21">
    <location>
        <position position="793"/>
    </location>
    <ligand>
        <name>ATP</name>
        <dbReference type="ChEBI" id="CHEBI:30616"/>
    </ligand>
</feature>
<evidence type="ECO:0000256" key="12">
    <source>
        <dbReference type="ARBA" id="ARBA00022990"/>
    </source>
</evidence>
<protein>
    <recommendedName>
        <fullName evidence="22">Tyrosine-protein kinase</fullName>
        <ecNumber evidence="22">2.7.10.2</ecNumber>
    </recommendedName>
</protein>
<dbReference type="GO" id="GO:0005524">
    <property type="term" value="F:ATP binding"/>
    <property type="evidence" value="ECO:0007669"/>
    <property type="project" value="UniProtKB-UniRule"/>
</dbReference>
<feature type="non-terminal residue" evidence="27">
    <location>
        <position position="1051"/>
    </location>
</feature>
<evidence type="ECO:0000256" key="19">
    <source>
        <dbReference type="PIRSR" id="PIRSR000636-2"/>
    </source>
</evidence>
<evidence type="ECO:0000256" key="8">
    <source>
        <dbReference type="ARBA" id="ARBA00022777"/>
    </source>
</evidence>
<evidence type="ECO:0000259" key="25">
    <source>
        <dbReference type="PROSITE" id="PS50011"/>
    </source>
</evidence>
<dbReference type="Gene3D" id="1.10.510.10">
    <property type="entry name" value="Transferase(Phosphotransferase) domain 1"/>
    <property type="match status" value="2"/>
</dbReference>
<dbReference type="Proteomes" id="UP000534626">
    <property type="component" value="Unassembled WGS sequence"/>
</dbReference>
<dbReference type="EMBL" id="VZRV01004359">
    <property type="protein sequence ID" value="NWW20345.1"/>
    <property type="molecule type" value="Genomic_DNA"/>
</dbReference>
<dbReference type="AlphaFoldDB" id="A0A7K6L842"/>
<proteinExistence type="inferred from homology"/>
<comment type="subcellular location">
    <subcellularLocation>
        <location evidence="2">Endomembrane system</location>
        <topology evidence="2">Peripheral membrane protein</topology>
    </subcellularLocation>
</comment>
<keyword evidence="15 22" id="KW-0829">Tyrosine-protein kinase</keyword>
<evidence type="ECO:0000256" key="13">
    <source>
        <dbReference type="ARBA" id="ARBA00022999"/>
    </source>
</evidence>
<dbReference type="FunFam" id="3.30.505.10:FF:000055">
    <property type="entry name" value="Tyrosine-protein kinase"/>
    <property type="match status" value="1"/>
</dbReference>
<dbReference type="InterPro" id="IPR041381">
    <property type="entry name" value="JAK1-3/TYK2_PHL_dom"/>
</dbReference>
<evidence type="ECO:0000259" key="24">
    <source>
        <dbReference type="PROSITE" id="PS50001"/>
    </source>
</evidence>
<organism evidence="27 28">
    <name type="scientific">Falcunculus frontatus</name>
    <name type="common">Eastern shriketit</name>
    <dbReference type="NCBI Taxonomy" id="254539"/>
    <lineage>
        <taxon>Eukaryota</taxon>
        <taxon>Metazoa</taxon>
        <taxon>Chordata</taxon>
        <taxon>Craniata</taxon>
        <taxon>Vertebrata</taxon>
        <taxon>Euteleostomi</taxon>
        <taxon>Archelosauria</taxon>
        <taxon>Archosauria</taxon>
        <taxon>Dinosauria</taxon>
        <taxon>Saurischia</taxon>
        <taxon>Theropoda</taxon>
        <taxon>Coelurosauria</taxon>
        <taxon>Aves</taxon>
        <taxon>Neognathae</taxon>
        <taxon>Neoaves</taxon>
        <taxon>Telluraves</taxon>
        <taxon>Australaves</taxon>
        <taxon>Passeriformes</taxon>
        <taxon>Corvoidea</taxon>
        <taxon>Pachycephalidae</taxon>
        <taxon>Falcunculus</taxon>
    </lineage>
</organism>
<dbReference type="InterPro" id="IPR016251">
    <property type="entry name" value="Tyr_kinase_non-rcpt_Jak/Tyk2"/>
</dbReference>
<dbReference type="PROSITE" id="PS50011">
    <property type="entry name" value="PROTEIN_KINASE_DOM"/>
    <property type="match status" value="2"/>
</dbReference>
<evidence type="ECO:0000256" key="15">
    <source>
        <dbReference type="ARBA" id="ARBA00023137"/>
    </source>
</evidence>
<dbReference type="SUPFAM" id="SSF50729">
    <property type="entry name" value="PH domain-like"/>
    <property type="match status" value="1"/>
</dbReference>
<comment type="similarity">
    <text evidence="22">Belongs to the protein kinase superfamily. Tyr protein kinase family.</text>
</comment>
<dbReference type="InterPro" id="IPR035963">
    <property type="entry name" value="FERM_2"/>
</dbReference>
<dbReference type="PROSITE" id="PS00109">
    <property type="entry name" value="PROTEIN_KINASE_TYR"/>
    <property type="match status" value="1"/>
</dbReference>
<dbReference type="GO" id="GO:0030154">
    <property type="term" value="P:cell differentiation"/>
    <property type="evidence" value="ECO:0007669"/>
    <property type="project" value="TreeGrafter"/>
</dbReference>
<evidence type="ECO:0000256" key="5">
    <source>
        <dbReference type="ARBA" id="ARBA00022723"/>
    </source>
</evidence>
<dbReference type="Pfam" id="PF17887">
    <property type="entry name" value="Jak1_Phl"/>
    <property type="match status" value="1"/>
</dbReference>
<dbReference type="SUPFAM" id="SSF55550">
    <property type="entry name" value="SH2 domain"/>
    <property type="match status" value="1"/>
</dbReference>
<evidence type="ECO:0000256" key="3">
    <source>
        <dbReference type="ARBA" id="ARBA00022553"/>
    </source>
</evidence>
<comment type="caution">
    <text evidence="27">The sequence shown here is derived from an EMBL/GenBank/DDBJ whole genome shotgun (WGS) entry which is preliminary data.</text>
</comment>
<dbReference type="GO" id="GO:0098761">
    <property type="term" value="P:cellular response to interleukin-7"/>
    <property type="evidence" value="ECO:0007669"/>
    <property type="project" value="UniProtKB-ARBA"/>
</dbReference>
<dbReference type="InterPro" id="IPR041046">
    <property type="entry name" value="FERM_F2"/>
</dbReference>
<evidence type="ECO:0000256" key="17">
    <source>
        <dbReference type="ARBA" id="ARBA00054436"/>
    </source>
</evidence>
<feature type="binding site" evidence="19">
    <location>
        <begin position="766"/>
        <end position="774"/>
    </location>
    <ligand>
        <name>ATP</name>
        <dbReference type="ChEBI" id="CHEBI:30616"/>
    </ligand>
</feature>
<dbReference type="PROSITE" id="PS50001">
    <property type="entry name" value="SH2"/>
    <property type="match status" value="1"/>
</dbReference>
<feature type="domain" description="FERM" evidence="26">
    <location>
        <begin position="1"/>
        <end position="303"/>
    </location>
</feature>
<reference evidence="27 28" key="1">
    <citation type="submission" date="2019-09" db="EMBL/GenBank/DDBJ databases">
        <title>Bird 10,000 Genomes (B10K) Project - Family phase.</title>
        <authorList>
            <person name="Zhang G."/>
        </authorList>
    </citation>
    <scope>NUCLEOTIDE SEQUENCE [LARGE SCALE GENOMIC DNA]</scope>
    <source>
        <strain evidence="27">B10K-DU-029-77</strain>
    </source>
</reference>
<keyword evidence="10" id="KW-0460">Magnesium</keyword>
<dbReference type="OrthoDB" id="1915767at2759"/>
<feature type="compositionally biased region" description="Basic and acidic residues" evidence="23">
    <location>
        <begin position="230"/>
        <end position="239"/>
    </location>
</feature>
<comment type="catalytic activity">
    <reaction evidence="16 22">
        <text>L-tyrosyl-[protein] + ATP = O-phospho-L-tyrosyl-[protein] + ADP + H(+)</text>
        <dbReference type="Rhea" id="RHEA:10596"/>
        <dbReference type="Rhea" id="RHEA-COMP:10136"/>
        <dbReference type="Rhea" id="RHEA-COMP:20101"/>
        <dbReference type="ChEBI" id="CHEBI:15378"/>
        <dbReference type="ChEBI" id="CHEBI:30616"/>
        <dbReference type="ChEBI" id="CHEBI:46858"/>
        <dbReference type="ChEBI" id="CHEBI:61978"/>
        <dbReference type="ChEBI" id="CHEBI:456216"/>
        <dbReference type="EC" id="2.7.10.2"/>
    </reaction>
</comment>
<evidence type="ECO:0000256" key="9">
    <source>
        <dbReference type="ARBA" id="ARBA00022840"/>
    </source>
</evidence>
<dbReference type="SMART" id="SM00295">
    <property type="entry name" value="B41"/>
    <property type="match status" value="1"/>
</dbReference>
<dbReference type="InterPro" id="IPR019749">
    <property type="entry name" value="Band_41_domain"/>
</dbReference>
<evidence type="ECO:0000313" key="27">
    <source>
        <dbReference type="EMBL" id="NWW20345.1"/>
    </source>
</evidence>
<evidence type="ECO:0000256" key="2">
    <source>
        <dbReference type="ARBA" id="ARBA00004184"/>
    </source>
</evidence>
<dbReference type="InterPro" id="IPR011009">
    <property type="entry name" value="Kinase-like_dom_sf"/>
</dbReference>
<dbReference type="GO" id="GO:0046872">
    <property type="term" value="F:metal ion binding"/>
    <property type="evidence" value="ECO:0007669"/>
    <property type="project" value="UniProtKB-KW"/>
</dbReference>
<dbReference type="FunFam" id="1.10.510.10:FF:000114">
    <property type="entry name" value="Tyrosine-protein kinase JAK2"/>
    <property type="match status" value="1"/>
</dbReference>
<dbReference type="GO" id="GO:0005829">
    <property type="term" value="C:cytosol"/>
    <property type="evidence" value="ECO:0007669"/>
    <property type="project" value="TreeGrafter"/>
</dbReference>
<dbReference type="InterPro" id="IPR051286">
    <property type="entry name" value="JAK"/>
</dbReference>
<dbReference type="GO" id="GO:0060397">
    <property type="term" value="P:growth hormone receptor signaling pathway via JAK-STAT"/>
    <property type="evidence" value="ECO:0007669"/>
    <property type="project" value="TreeGrafter"/>
</dbReference>
<evidence type="ECO:0000313" key="28">
    <source>
        <dbReference type="Proteomes" id="UP000534626"/>
    </source>
</evidence>
<feature type="domain" description="Protein kinase" evidence="25">
    <location>
        <begin position="760"/>
        <end position="1048"/>
    </location>
</feature>
<dbReference type="GO" id="GO:0019221">
    <property type="term" value="P:cytokine-mediated signaling pathway"/>
    <property type="evidence" value="ECO:0007669"/>
    <property type="project" value="TreeGrafter"/>
</dbReference>
<keyword evidence="7 19" id="KW-0547">Nucleotide-binding</keyword>
<keyword evidence="28" id="KW-1185">Reference proteome</keyword>
<dbReference type="SUPFAM" id="SSF56112">
    <property type="entry name" value="Protein kinase-like (PK-like)"/>
    <property type="match status" value="2"/>
</dbReference>
<dbReference type="PRINTS" id="PR01823">
    <property type="entry name" value="JANUSKINASE"/>
</dbReference>
<dbReference type="InterPro" id="IPR000719">
    <property type="entry name" value="Prot_kinase_dom"/>
</dbReference>
<dbReference type="PIRSF" id="PIRSF000636">
    <property type="entry name" value="TyrPK_Jak"/>
    <property type="match status" value="1"/>
</dbReference>
<evidence type="ECO:0000256" key="4">
    <source>
        <dbReference type="ARBA" id="ARBA00022679"/>
    </source>
</evidence>
<evidence type="ECO:0000256" key="6">
    <source>
        <dbReference type="ARBA" id="ARBA00022737"/>
    </source>
</evidence>
<dbReference type="InterPro" id="IPR000980">
    <property type="entry name" value="SH2"/>
</dbReference>
<gene>
    <name evidence="27" type="primary">Jak1</name>
    <name evidence="27" type="ORF">FALFRO_R01366</name>
</gene>
<dbReference type="GO" id="GO:0005131">
    <property type="term" value="F:growth hormone receptor binding"/>
    <property type="evidence" value="ECO:0007669"/>
    <property type="project" value="TreeGrafter"/>
</dbReference>
<evidence type="ECO:0000259" key="26">
    <source>
        <dbReference type="PROSITE" id="PS50057"/>
    </source>
</evidence>
<dbReference type="InterPro" id="IPR008266">
    <property type="entry name" value="Tyr_kinase_AS"/>
</dbReference>
<evidence type="ECO:0000256" key="21">
    <source>
        <dbReference type="PROSITE-ProRule" id="PRU10141"/>
    </source>
</evidence>
<evidence type="ECO:0000256" key="22">
    <source>
        <dbReference type="RuleBase" id="RU362096"/>
    </source>
</evidence>
<dbReference type="Pfam" id="PF07714">
    <property type="entry name" value="PK_Tyr_Ser-Thr"/>
    <property type="match status" value="2"/>
</dbReference>
<evidence type="ECO:0000256" key="20">
    <source>
        <dbReference type="PROSITE-ProRule" id="PRU00191"/>
    </source>
</evidence>
<evidence type="ECO:0000256" key="16">
    <source>
        <dbReference type="ARBA" id="ARBA00051245"/>
    </source>
</evidence>
<keyword evidence="14" id="KW-0472">Membrane</keyword>
<keyword evidence="5" id="KW-0479">Metal-binding</keyword>
<evidence type="ECO:0000256" key="23">
    <source>
        <dbReference type="SAM" id="MobiDB-lite"/>
    </source>
</evidence>
<dbReference type="FunFam" id="3.30.200.20:FF:000135">
    <property type="entry name" value="Tyrosine-protein kinase"/>
    <property type="match status" value="1"/>
</dbReference>
<dbReference type="PROSITE" id="PS50057">
    <property type="entry name" value="FERM_3"/>
    <property type="match status" value="1"/>
</dbReference>
<keyword evidence="8 22" id="KW-0418">Kinase</keyword>
<dbReference type="GO" id="GO:0016020">
    <property type="term" value="C:membrane"/>
    <property type="evidence" value="ECO:0007669"/>
    <property type="project" value="InterPro"/>
</dbReference>
<dbReference type="GO" id="GO:0004715">
    <property type="term" value="F:non-membrane spanning protein tyrosine kinase activity"/>
    <property type="evidence" value="ECO:0007669"/>
    <property type="project" value="UniProtKB-EC"/>
</dbReference>
<dbReference type="InterPro" id="IPR001245">
    <property type="entry name" value="Ser-Thr/Tyr_kinase_cat_dom"/>
</dbReference>
<dbReference type="InterPro" id="IPR020776">
    <property type="entry name" value="Tyr_kinase_non-rcpt_Jak1"/>
</dbReference>
<keyword evidence="3" id="KW-0597">Phosphoprotein</keyword>
<keyword evidence="11" id="KW-0832">Ubl conjugation</keyword>
<comment type="cofactor">
    <cofactor evidence="1">
        <name>Mg(2+)</name>
        <dbReference type="ChEBI" id="CHEBI:18420"/>
    </cofactor>
</comment>
<dbReference type="FunFam" id="3.30.200.20:FF:000293">
    <property type="entry name" value="Tyrosine-protein kinase"/>
    <property type="match status" value="1"/>
</dbReference>
<feature type="active site" description="Proton acceptor" evidence="18">
    <location>
        <position position="888"/>
    </location>
</feature>
<feature type="region of interest" description="Disordered" evidence="23">
    <location>
        <begin position="213"/>
        <end position="239"/>
    </location>
</feature>
<evidence type="ECO:0000256" key="18">
    <source>
        <dbReference type="PIRSR" id="PIRSR000636-1"/>
    </source>
</evidence>
<dbReference type="PANTHER" id="PTHR45807">
    <property type="entry name" value="TYROSINE-PROTEIN KINASE HOPSCOTCH"/>
    <property type="match status" value="1"/>
</dbReference>
<name>A0A7K6L842_9CORV</name>
<dbReference type="FunFam" id="1.10.510.10:FF:000110">
    <property type="entry name" value="Tyrosine-protein kinase"/>
    <property type="match status" value="1"/>
</dbReference>
<dbReference type="InterPro" id="IPR036860">
    <property type="entry name" value="SH2_dom_sf"/>
</dbReference>
<keyword evidence="4 22" id="KW-0808">Transferase</keyword>
<dbReference type="PRINTS" id="PR00109">
    <property type="entry name" value="TYRKINASE"/>
</dbReference>
<dbReference type="InterPro" id="IPR017441">
    <property type="entry name" value="Protein_kinase_ATP_BS"/>
</dbReference>
<dbReference type="PRINTS" id="PR01824">
    <property type="entry name" value="JANUSKINASE1"/>
</dbReference>
<keyword evidence="9 19" id="KW-0067">ATP-binding</keyword>